<evidence type="ECO:0008006" key="4">
    <source>
        <dbReference type="Google" id="ProtNLM"/>
    </source>
</evidence>
<proteinExistence type="predicted"/>
<feature type="region of interest" description="Disordered" evidence="1">
    <location>
        <begin position="1"/>
        <end position="31"/>
    </location>
</feature>
<name>A0ABV4XCP5_9CYAN</name>
<gene>
    <name evidence="2" type="ORF">ACE1CC_27290</name>
</gene>
<evidence type="ECO:0000313" key="3">
    <source>
        <dbReference type="Proteomes" id="UP001576774"/>
    </source>
</evidence>
<feature type="compositionally biased region" description="Basic and acidic residues" evidence="1">
    <location>
        <begin position="1"/>
        <end position="22"/>
    </location>
</feature>
<dbReference type="Gene3D" id="3.40.390.10">
    <property type="entry name" value="Collagenase (Catalytic Domain)"/>
    <property type="match status" value="1"/>
</dbReference>
<evidence type="ECO:0000256" key="1">
    <source>
        <dbReference type="SAM" id="MobiDB-lite"/>
    </source>
</evidence>
<feature type="compositionally biased region" description="Polar residues" evidence="1">
    <location>
        <begin position="285"/>
        <end position="294"/>
    </location>
</feature>
<protein>
    <recommendedName>
        <fullName evidence="4">Metalloendopeptidase</fullName>
    </recommendedName>
</protein>
<dbReference type="EMBL" id="JBHFNQ010000206">
    <property type="protein sequence ID" value="MFB2880570.1"/>
    <property type="molecule type" value="Genomic_DNA"/>
</dbReference>
<dbReference type="SUPFAM" id="SSF55486">
    <property type="entry name" value="Metalloproteases ('zincins'), catalytic domain"/>
    <property type="match status" value="1"/>
</dbReference>
<feature type="compositionally biased region" description="Basic and acidic residues" evidence="1">
    <location>
        <begin position="311"/>
        <end position="320"/>
    </location>
</feature>
<organism evidence="2 3">
    <name type="scientific">Floridaenema aerugineum BLCC-F46</name>
    <dbReference type="NCBI Taxonomy" id="3153654"/>
    <lineage>
        <taxon>Bacteria</taxon>
        <taxon>Bacillati</taxon>
        <taxon>Cyanobacteriota</taxon>
        <taxon>Cyanophyceae</taxon>
        <taxon>Oscillatoriophycideae</taxon>
        <taxon>Aerosakkonematales</taxon>
        <taxon>Aerosakkonemataceae</taxon>
        <taxon>Floridanema</taxon>
        <taxon>Floridanema aerugineum</taxon>
    </lineage>
</organism>
<comment type="caution">
    <text evidence="2">The sequence shown here is derived from an EMBL/GenBank/DDBJ whole genome shotgun (WGS) entry which is preliminary data.</text>
</comment>
<sequence length="330" mass="38526">MVRTVNVKDDPERDKERTEKAQKNSKRRNKKMSVYTAIAEKMWPKNTSIQYRIKLDEGKQKTDVESWIKYFNEAISKSVTLLTPIASEKEEDVMKLEIPHLVFHYTKSVGHCPIGKPAKGFSTCEFFDKRTFYHELMHGLGFAHEQYHYAYPWDRHNPLILNEASLKRFQSAGELNTLYIEDQLRENTPNYRLYQKLKKGYNNDAQGADAQILLLYEGLMSGSWQYTRDIDPKSIMMYHDSAKDILIPVDSQRVEKPSQADIKAVQEKLLNADGEVWRTYPWNMNEGSAPTPTYTEPKKQHKPQYQLDAEFNDKNKDKRGSPIKPPRKLT</sequence>
<feature type="region of interest" description="Disordered" evidence="1">
    <location>
        <begin position="282"/>
        <end position="330"/>
    </location>
</feature>
<keyword evidence="3" id="KW-1185">Reference proteome</keyword>
<dbReference type="InterPro" id="IPR024079">
    <property type="entry name" value="MetalloPept_cat_dom_sf"/>
</dbReference>
<accession>A0ABV4XCP5</accession>
<dbReference type="RefSeq" id="WP_413273582.1">
    <property type="nucleotide sequence ID" value="NZ_JBHFNQ010000206.1"/>
</dbReference>
<dbReference type="Proteomes" id="UP001576774">
    <property type="component" value="Unassembled WGS sequence"/>
</dbReference>
<reference evidence="2 3" key="1">
    <citation type="submission" date="2024-09" db="EMBL/GenBank/DDBJ databases">
        <title>Floridaenema gen nov. (Aerosakkonemataceae, Aerosakkonematales ord. nov., Cyanobacteria) from benthic tropical and subtropical fresh waters, with the description of four new species.</title>
        <authorList>
            <person name="Moretto J.A."/>
            <person name="Berthold D.E."/>
            <person name="Lefler F.W."/>
            <person name="Huang I.-S."/>
            <person name="Laughinghouse H. IV."/>
        </authorList>
    </citation>
    <scope>NUCLEOTIDE SEQUENCE [LARGE SCALE GENOMIC DNA]</scope>
    <source>
        <strain evidence="2 3">BLCC-F46</strain>
    </source>
</reference>
<evidence type="ECO:0000313" key="2">
    <source>
        <dbReference type="EMBL" id="MFB2880570.1"/>
    </source>
</evidence>